<keyword evidence="2" id="KW-1185">Reference proteome</keyword>
<reference evidence="1 2" key="1">
    <citation type="submission" date="2018-08" db="EMBL/GenBank/DDBJ databases">
        <title>Bacillus chawlae sp. nov., Bacillus glennii sp. nov., and Bacillus saganii sp. nov. Isolated from the Vehicle Assembly Building at Kennedy Space Center where the Viking Spacecraft were Assembled.</title>
        <authorList>
            <person name="Seuylemezian A."/>
            <person name="Vaishampayan P."/>
        </authorList>
    </citation>
    <scope>NUCLEOTIDE SEQUENCE [LARGE SCALE GENOMIC DNA]</scope>
    <source>
        <strain evidence="1 2">V44-8</strain>
    </source>
</reference>
<name>A0A372LGC2_9BACI</name>
<protein>
    <submittedName>
        <fullName evidence="1">Uncharacterized protein</fullName>
    </submittedName>
</protein>
<dbReference type="Proteomes" id="UP000262939">
    <property type="component" value="Unassembled WGS sequence"/>
</dbReference>
<dbReference type="AlphaFoldDB" id="A0A372LGC2"/>
<accession>A0A372LGC2</accession>
<evidence type="ECO:0000313" key="2">
    <source>
        <dbReference type="Proteomes" id="UP000262939"/>
    </source>
</evidence>
<dbReference type="EMBL" id="QVTD01000003">
    <property type="protein sequence ID" value="RFU65119.1"/>
    <property type="molecule type" value="Genomic_DNA"/>
</dbReference>
<organism evidence="1 2">
    <name type="scientific">Peribacillus glennii</name>
    <dbReference type="NCBI Taxonomy" id="2303991"/>
    <lineage>
        <taxon>Bacteria</taxon>
        <taxon>Bacillati</taxon>
        <taxon>Bacillota</taxon>
        <taxon>Bacilli</taxon>
        <taxon>Bacillales</taxon>
        <taxon>Bacillaceae</taxon>
        <taxon>Peribacillus</taxon>
    </lineage>
</organism>
<comment type="caution">
    <text evidence="1">The sequence shown here is derived from an EMBL/GenBank/DDBJ whole genome shotgun (WGS) entry which is preliminary data.</text>
</comment>
<gene>
    <name evidence="1" type="ORF">D0466_04200</name>
</gene>
<sequence>MLKIVIYYQQKECEMLDHAISFVNKIIGSLQKTHEILGVFFDHYGEREEFYNFINSNPKQVDVIFLTKSLEDEFDQRLLEEFARAEKIQIKFIHDEG</sequence>
<proteinExistence type="predicted"/>
<dbReference type="RefSeq" id="WP_117321295.1">
    <property type="nucleotide sequence ID" value="NZ_QVTD01000003.1"/>
</dbReference>
<dbReference type="OrthoDB" id="2943655at2"/>
<evidence type="ECO:0000313" key="1">
    <source>
        <dbReference type="EMBL" id="RFU65119.1"/>
    </source>
</evidence>